<gene>
    <name evidence="2" type="ORF">BN9_034100</name>
</gene>
<reference evidence="2 3" key="1">
    <citation type="submission" date="2012-05" db="EMBL/GenBank/DDBJ databases">
        <title>Recombination and specialization in a pathogen metapopulation.</title>
        <authorList>
            <person name="Gardiner A."/>
            <person name="Kemen E."/>
            <person name="Schultz-Larsen T."/>
            <person name="MacLean D."/>
            <person name="Van Oosterhout C."/>
            <person name="Jones J.D.G."/>
        </authorList>
    </citation>
    <scope>NUCLEOTIDE SEQUENCE [LARGE SCALE GENOMIC DNA]</scope>
    <source>
        <strain evidence="2 3">Ac Nc2</strain>
    </source>
</reference>
<sequence length="348" mass="39608">MDAAQSASPATLNQTQAKVPVIHLDFQYRQVDTILAITYAIACLFAAWAFTIHYHSAVRQKATIVFYLLMCLTSLVRTLWFASPYGVHSVTYKPAKVHVGDHGWVEALVAEVMEMLGNMLMYSIFILIVVYWAHMLRRLVLHESIRLYPFRYFSAIVGAMFTIELIALILFFTDSIDSCGLLTMNHTLICLFSFGSLIAMIVYSYRMKQVLRAFLEVAQVDTTDRIKSIAWATFICAFYLVGNSMLTAYSLVDVICTCTHVGFFFPAKWWWLLVASKHLLELAVLYSLLLSLWGNRETNVKEKYEAIPEYSDEEIVTLSNVNTSSNILGIGPYTNATVIPSYQFHMQR</sequence>
<feature type="transmembrane region" description="Helical" evidence="1">
    <location>
        <begin position="184"/>
        <end position="205"/>
    </location>
</feature>
<dbReference type="Proteomes" id="UP000053237">
    <property type="component" value="Unassembled WGS sequence"/>
</dbReference>
<protein>
    <recommendedName>
        <fullName evidence="4">THH1/TOM1/TOM3 domain-containing protein</fullName>
    </recommendedName>
</protein>
<dbReference type="InterPro" id="IPR040226">
    <property type="entry name" value="THH1/TOM1/TOM3"/>
</dbReference>
<keyword evidence="1" id="KW-1133">Transmembrane helix</keyword>
<dbReference type="AlphaFoldDB" id="A0A024G6W8"/>
<dbReference type="OrthoDB" id="63779at2759"/>
<feature type="transmembrane region" description="Helical" evidence="1">
    <location>
        <begin position="34"/>
        <end position="52"/>
    </location>
</feature>
<proteinExistence type="predicted"/>
<keyword evidence="1" id="KW-0812">Transmembrane</keyword>
<feature type="transmembrane region" description="Helical" evidence="1">
    <location>
        <begin position="269"/>
        <end position="293"/>
    </location>
</feature>
<feature type="transmembrane region" description="Helical" evidence="1">
    <location>
        <begin position="229"/>
        <end position="249"/>
    </location>
</feature>
<evidence type="ECO:0008006" key="4">
    <source>
        <dbReference type="Google" id="ProtNLM"/>
    </source>
</evidence>
<dbReference type="InParanoid" id="A0A024G6W8"/>
<dbReference type="PANTHER" id="PTHR31142:SF3">
    <property type="entry name" value="THH1_TOM1_TOM3 DOMAIN-CONTAINING PROTEIN"/>
    <property type="match status" value="1"/>
</dbReference>
<organism evidence="2 3">
    <name type="scientific">Albugo candida</name>
    <dbReference type="NCBI Taxonomy" id="65357"/>
    <lineage>
        <taxon>Eukaryota</taxon>
        <taxon>Sar</taxon>
        <taxon>Stramenopiles</taxon>
        <taxon>Oomycota</taxon>
        <taxon>Peronosporomycetes</taxon>
        <taxon>Albuginales</taxon>
        <taxon>Albuginaceae</taxon>
        <taxon>Albugo</taxon>
    </lineage>
</organism>
<name>A0A024G6W8_9STRA</name>
<dbReference type="PANTHER" id="PTHR31142">
    <property type="entry name" value="TOBAMOVIRUS MULTIPLICATION PROTEIN 1-LIKE ISOFORM X1"/>
    <property type="match status" value="1"/>
</dbReference>
<evidence type="ECO:0000313" key="2">
    <source>
        <dbReference type="EMBL" id="CCI42626.1"/>
    </source>
</evidence>
<comment type="caution">
    <text evidence="2">The sequence shown here is derived from an EMBL/GenBank/DDBJ whole genome shotgun (WGS) entry which is preliminary data.</text>
</comment>
<dbReference type="EMBL" id="CAIX01000037">
    <property type="protein sequence ID" value="CCI42626.1"/>
    <property type="molecule type" value="Genomic_DNA"/>
</dbReference>
<evidence type="ECO:0000313" key="3">
    <source>
        <dbReference type="Proteomes" id="UP000053237"/>
    </source>
</evidence>
<keyword evidence="3" id="KW-1185">Reference proteome</keyword>
<accession>A0A024G6W8</accession>
<feature type="transmembrane region" description="Helical" evidence="1">
    <location>
        <begin position="64"/>
        <end position="82"/>
    </location>
</feature>
<feature type="transmembrane region" description="Helical" evidence="1">
    <location>
        <begin position="152"/>
        <end position="172"/>
    </location>
</feature>
<keyword evidence="1" id="KW-0472">Membrane</keyword>
<evidence type="ECO:0000256" key="1">
    <source>
        <dbReference type="SAM" id="Phobius"/>
    </source>
</evidence>